<protein>
    <recommendedName>
        <fullName evidence="4">DUF4235 domain-containing protein</fullName>
    </recommendedName>
</protein>
<name>A0ABU2BT28_9ACTN</name>
<dbReference type="RefSeq" id="WP_310298699.1">
    <property type="nucleotide sequence ID" value="NZ_BAAAPS010000002.1"/>
</dbReference>
<dbReference type="Pfam" id="PF14019">
    <property type="entry name" value="DUF4235"/>
    <property type="match status" value="1"/>
</dbReference>
<dbReference type="InterPro" id="IPR025329">
    <property type="entry name" value="DUF4235"/>
</dbReference>
<reference evidence="2 3" key="1">
    <citation type="submission" date="2023-07" db="EMBL/GenBank/DDBJ databases">
        <title>Sequencing the genomes of 1000 actinobacteria strains.</title>
        <authorList>
            <person name="Klenk H.-P."/>
        </authorList>
    </citation>
    <scope>NUCLEOTIDE SEQUENCE [LARGE SCALE GENOMIC DNA]</scope>
    <source>
        <strain evidence="2 3">DSM 19426</strain>
    </source>
</reference>
<evidence type="ECO:0000313" key="2">
    <source>
        <dbReference type="EMBL" id="MDR7361154.1"/>
    </source>
</evidence>
<proteinExistence type="predicted"/>
<dbReference type="EMBL" id="JAVDYG010000001">
    <property type="protein sequence ID" value="MDR7361154.1"/>
    <property type="molecule type" value="Genomic_DNA"/>
</dbReference>
<gene>
    <name evidence="2" type="ORF">J2S63_000707</name>
</gene>
<dbReference type="Proteomes" id="UP001183648">
    <property type="component" value="Unassembled WGS sequence"/>
</dbReference>
<keyword evidence="1" id="KW-1133">Transmembrane helix</keyword>
<keyword evidence="3" id="KW-1185">Reference proteome</keyword>
<accession>A0ABU2BT28</accession>
<evidence type="ECO:0008006" key="4">
    <source>
        <dbReference type="Google" id="ProtNLM"/>
    </source>
</evidence>
<evidence type="ECO:0000256" key="1">
    <source>
        <dbReference type="SAM" id="Phobius"/>
    </source>
</evidence>
<evidence type="ECO:0000313" key="3">
    <source>
        <dbReference type="Proteomes" id="UP001183648"/>
    </source>
</evidence>
<comment type="caution">
    <text evidence="2">The sequence shown here is derived from an EMBL/GenBank/DDBJ whole genome shotgun (WGS) entry which is preliminary data.</text>
</comment>
<sequence length="90" mass="9474">MAGKAQNVVALVATLGVTAVAKKAVDATWKIGSGGKEPPTDPADPDIEVREAIVWAVVSGAAISVARMFLARRLARNERRTSRVTKAVHP</sequence>
<keyword evidence="1" id="KW-0812">Transmembrane</keyword>
<feature type="transmembrane region" description="Helical" evidence="1">
    <location>
        <begin position="52"/>
        <end position="70"/>
    </location>
</feature>
<organism evidence="2 3">
    <name type="scientific">Nocardioides marmoribigeumensis</name>
    <dbReference type="NCBI Taxonomy" id="433649"/>
    <lineage>
        <taxon>Bacteria</taxon>
        <taxon>Bacillati</taxon>
        <taxon>Actinomycetota</taxon>
        <taxon>Actinomycetes</taxon>
        <taxon>Propionibacteriales</taxon>
        <taxon>Nocardioidaceae</taxon>
        <taxon>Nocardioides</taxon>
    </lineage>
</organism>
<keyword evidence="1" id="KW-0472">Membrane</keyword>